<feature type="domain" description="Fibronectin type-III" evidence="2">
    <location>
        <begin position="274"/>
        <end position="369"/>
    </location>
</feature>
<name>A0ABQ4KEP9_9BACI</name>
<evidence type="ECO:0000259" key="2">
    <source>
        <dbReference type="PROSITE" id="PS50853"/>
    </source>
</evidence>
<dbReference type="Pfam" id="PF22888">
    <property type="entry name" value="FIMAH"/>
    <property type="match status" value="1"/>
</dbReference>
<accession>A0ABQ4KEP9</accession>
<dbReference type="Gene3D" id="1.20.1270.90">
    <property type="entry name" value="AF1782-like"/>
    <property type="match status" value="1"/>
</dbReference>
<dbReference type="RefSeq" id="WP_191967495.1">
    <property type="nucleotide sequence ID" value="NZ_BORB01000004.1"/>
</dbReference>
<gene>
    <name evidence="3" type="ORF">J8TS2_07680</name>
</gene>
<comment type="caution">
    <text evidence="3">The sequence shown here is derived from an EMBL/GenBank/DDBJ whole genome shotgun (WGS) entry which is preliminary data.</text>
</comment>
<dbReference type="SUPFAM" id="SSF49785">
    <property type="entry name" value="Galactose-binding domain-like"/>
    <property type="match status" value="1"/>
</dbReference>
<dbReference type="Gene3D" id="2.60.40.10">
    <property type="entry name" value="Immunoglobulins"/>
    <property type="match status" value="3"/>
</dbReference>
<protein>
    <recommendedName>
        <fullName evidence="2">Fibronectin type-III domain-containing protein</fullName>
    </recommendedName>
</protein>
<keyword evidence="4" id="KW-1185">Reference proteome</keyword>
<dbReference type="CDD" id="cd00063">
    <property type="entry name" value="FN3"/>
    <property type="match status" value="1"/>
</dbReference>
<dbReference type="InterPro" id="IPR028994">
    <property type="entry name" value="Integrin_alpha_N"/>
</dbReference>
<dbReference type="InterPro" id="IPR003961">
    <property type="entry name" value="FN3_dom"/>
</dbReference>
<dbReference type="PANTHER" id="PTHR43118:SF1">
    <property type="entry name" value="RHAMNOGALACTURONAN LYASE (EUROFUNG)"/>
    <property type="match status" value="1"/>
</dbReference>
<evidence type="ECO:0000313" key="4">
    <source>
        <dbReference type="Proteomes" id="UP000679950"/>
    </source>
</evidence>
<dbReference type="Pfam" id="PF21254">
    <property type="entry name" value="AGA-YXIM_GBD"/>
    <property type="match status" value="1"/>
</dbReference>
<dbReference type="EMBL" id="BORB01000004">
    <property type="protein sequence ID" value="GIN56449.1"/>
    <property type="molecule type" value="Genomic_DNA"/>
</dbReference>
<dbReference type="Pfam" id="PF18370">
    <property type="entry name" value="RGI_lyase"/>
    <property type="match status" value="1"/>
</dbReference>
<dbReference type="InterPro" id="IPR036116">
    <property type="entry name" value="FN3_sf"/>
</dbReference>
<dbReference type="Pfam" id="PF21348">
    <property type="entry name" value="RGL11_C"/>
    <property type="match status" value="1"/>
</dbReference>
<dbReference type="InterPro" id="IPR008979">
    <property type="entry name" value="Galactose-bd-like_sf"/>
</dbReference>
<dbReference type="SUPFAM" id="SSF69318">
    <property type="entry name" value="Integrin alpha N-terminal domain"/>
    <property type="match status" value="1"/>
</dbReference>
<evidence type="ECO:0000313" key="3">
    <source>
        <dbReference type="EMBL" id="GIN56449.1"/>
    </source>
</evidence>
<dbReference type="CDD" id="cd10318">
    <property type="entry name" value="RGL11"/>
    <property type="match status" value="1"/>
</dbReference>
<dbReference type="InterPro" id="IPR049033">
    <property type="entry name" value="AGA-YXIM_GBD"/>
</dbReference>
<evidence type="ECO:0000256" key="1">
    <source>
        <dbReference type="SAM" id="SignalP"/>
    </source>
</evidence>
<dbReference type="SUPFAM" id="SSF49265">
    <property type="entry name" value="Fibronectin type III"/>
    <property type="match status" value="1"/>
</dbReference>
<dbReference type="SMART" id="SM00060">
    <property type="entry name" value="FN3"/>
    <property type="match status" value="2"/>
</dbReference>
<keyword evidence="1" id="KW-0732">Signal</keyword>
<dbReference type="InterPro" id="IPR013783">
    <property type="entry name" value="Ig-like_fold"/>
</dbReference>
<dbReference type="Proteomes" id="UP000679950">
    <property type="component" value="Unassembled WGS sequence"/>
</dbReference>
<dbReference type="PROSITE" id="PS50853">
    <property type="entry name" value="FN3"/>
    <property type="match status" value="1"/>
</dbReference>
<dbReference type="PANTHER" id="PTHR43118">
    <property type="entry name" value="RHAMNOGALACTURONAN LYASE (EUROFUNG)"/>
    <property type="match status" value="1"/>
</dbReference>
<dbReference type="Gene3D" id="2.60.120.430">
    <property type="entry name" value="Galactose-binding lectin"/>
    <property type="match status" value="1"/>
</dbReference>
<organism evidence="3 4">
    <name type="scientific">Lederbergia ruris</name>
    <dbReference type="NCBI Taxonomy" id="217495"/>
    <lineage>
        <taxon>Bacteria</taxon>
        <taxon>Bacillati</taxon>
        <taxon>Bacillota</taxon>
        <taxon>Bacilli</taxon>
        <taxon>Bacillales</taxon>
        <taxon>Bacillaceae</taxon>
        <taxon>Lederbergia</taxon>
    </lineage>
</organism>
<dbReference type="InterPro" id="IPR041624">
    <property type="entry name" value="RGI_lyase"/>
</dbReference>
<proteinExistence type="predicted"/>
<dbReference type="InterPro" id="IPR054470">
    <property type="entry name" value="FIMAH_dom"/>
</dbReference>
<reference evidence="3 4" key="1">
    <citation type="submission" date="2021-03" db="EMBL/GenBank/DDBJ databases">
        <title>Antimicrobial resistance genes in bacteria isolated from Japanese honey, and their potential for conferring macrolide and lincosamide resistance in the American foulbrood pathogen Paenibacillus larvae.</title>
        <authorList>
            <person name="Okamoto M."/>
            <person name="Kumagai M."/>
            <person name="Kanamori H."/>
            <person name="Takamatsu D."/>
        </authorList>
    </citation>
    <scope>NUCLEOTIDE SEQUENCE [LARGE SCALE GENOMIC DNA]</scope>
    <source>
        <strain evidence="3 4">J8TS2</strain>
    </source>
</reference>
<dbReference type="InterPro" id="IPR049366">
    <property type="entry name" value="RGL11_C"/>
</dbReference>
<dbReference type="InterPro" id="IPR034641">
    <property type="entry name" value="RGL11"/>
</dbReference>
<feature type="signal peptide" evidence="1">
    <location>
        <begin position="1"/>
        <end position="25"/>
    </location>
</feature>
<feature type="chain" id="PRO_5046108711" description="Fibronectin type-III domain-containing protein" evidence="1">
    <location>
        <begin position="26"/>
        <end position="1134"/>
    </location>
</feature>
<sequence>MSKRFSMFMVLFMVVSLFSQSSVLADSQSPNGKEDKPLSFLFDFGSETSPTEEGYLKVANTLLYNEEVGYGFDKEVGFRDRGEPDNLRRDFALADGAEFMVDLPNGDYFIRIIAGDNIAFNRSSFTIEDEEHGNITSQSGEFSELTTNITVSDGQLNIKIGENGRINALEITPMSEVPKLKISKVSLSPETFVKLNWNKDESAKSYKIYRKQDGDQAFTHLGHSTKAEYTDETVELGSSYTYAVSLVNDQGIETTKSNEVSVNMIDESVAIPEAPKGLELENAEEDSVAFKWEPVDRAVEYHIYRSRFNQEDYPDYDVHYTKVATTKDTRFKDDSIFTTNHYYYVVFAVNEGGISEASEVLETPITKKQLRQMEDLNRSLVAVDTENGIYVGWRMLGTDSKSVTFDLYRDGEKVNKEPITTSTNYLDEEGTIDSKYQVRVNNGSGDPVTEEVGVWSEQYLSIPIDKPEGGVTPDGVEYTYSANDASVGDVNGDGNYEIILKWDPSNSKDNSHSGHTGNVYIDAYTLEGERLWRIDLGRNIRAGAHYTQFLVYDFDGDGKAEVVMKTADGTVDGVGNVIGDPDADYRNSNGYILDGPEYLTVFNGETGEAMETIDYYPPRGNVNDWGDNYGNRVDRFLAGVAYLDGERPSFVMARGYYTRTVLAAYNWRDGKLTEEWVFDSDEPGNEAYAGQGNHSLSVADVDGDGKDEIIYGAAVIDHDGTGLYSTGFGHGDAGHVSNFNPNRPGLEIYESYEDKSSPYGFAIRDAETGEVLSGKRTGTDVGRALIADIDPRYDGAEYWASSSWDGSSGKSGLFSVEGELITKETPSSMNFAIWWDGDLLRELLDHNFNPDVDPHGVGKIEKWNWETEKLETLLVPEGTRTNNWTKGNPSLQADLFGDWREEVIWPSADSTELRIYTTTDITEHRIFTLMHDPQYRTAIAWQNVAYNQPPHPSFFIGANMEEPAMPNIEVVKGDWEDPDLDVSELESLVKEAKLIKNEGKYTESSYTALQKAISVAEKAVGEVKTEEELNSAIAALQIAIDGLKPLEELDTSYLLSILEEYQEDLSEKDYRSLAVHLTAIGQFEQKGAAAKVIKHMGSFKQLLDYQLENASISQELYDSLKTEADSLIQKWEGA</sequence>